<feature type="transmembrane region" description="Helical" evidence="1">
    <location>
        <begin position="459"/>
        <end position="477"/>
    </location>
</feature>
<evidence type="ECO:0000313" key="3">
    <source>
        <dbReference type="Proteomes" id="UP001642484"/>
    </source>
</evidence>
<evidence type="ECO:0000313" key="2">
    <source>
        <dbReference type="EMBL" id="CAK9022119.1"/>
    </source>
</evidence>
<organism evidence="2 3">
    <name type="scientific">Durusdinium trenchii</name>
    <dbReference type="NCBI Taxonomy" id="1381693"/>
    <lineage>
        <taxon>Eukaryota</taxon>
        <taxon>Sar</taxon>
        <taxon>Alveolata</taxon>
        <taxon>Dinophyceae</taxon>
        <taxon>Suessiales</taxon>
        <taxon>Symbiodiniaceae</taxon>
        <taxon>Durusdinium</taxon>
    </lineage>
</organism>
<dbReference type="Proteomes" id="UP001642484">
    <property type="component" value="Unassembled WGS sequence"/>
</dbReference>
<dbReference type="EMBL" id="CAXAMN010007602">
    <property type="protein sequence ID" value="CAK9022119.1"/>
    <property type="molecule type" value="Genomic_DNA"/>
</dbReference>
<feature type="transmembrane region" description="Helical" evidence="1">
    <location>
        <begin position="244"/>
        <end position="265"/>
    </location>
</feature>
<evidence type="ECO:0008006" key="4">
    <source>
        <dbReference type="Google" id="ProtNLM"/>
    </source>
</evidence>
<gene>
    <name evidence="2" type="ORF">CCMP2556_LOCUS14696</name>
</gene>
<accession>A0ABP0K7P8</accession>
<reference evidence="2 3" key="1">
    <citation type="submission" date="2024-02" db="EMBL/GenBank/DDBJ databases">
        <authorList>
            <person name="Chen Y."/>
            <person name="Shah S."/>
            <person name="Dougan E. K."/>
            <person name="Thang M."/>
            <person name="Chan C."/>
        </authorList>
    </citation>
    <scope>NUCLEOTIDE SEQUENCE [LARGE SCALE GENOMIC DNA]</scope>
</reference>
<keyword evidence="1" id="KW-0472">Membrane</keyword>
<feature type="transmembrane region" description="Helical" evidence="1">
    <location>
        <begin position="385"/>
        <end position="405"/>
    </location>
</feature>
<evidence type="ECO:0000256" key="1">
    <source>
        <dbReference type="SAM" id="Phobius"/>
    </source>
</evidence>
<feature type="transmembrane region" description="Helical" evidence="1">
    <location>
        <begin position="277"/>
        <end position="301"/>
    </location>
</feature>
<proteinExistence type="predicted"/>
<feature type="transmembrane region" description="Helical" evidence="1">
    <location>
        <begin position="113"/>
        <end position="137"/>
    </location>
</feature>
<name>A0ABP0K7P8_9DINO</name>
<protein>
    <recommendedName>
        <fullName evidence="4">Solute carrier family 40 protein</fullName>
    </recommendedName>
</protein>
<sequence length="517" mass="58112">MPTLRWRAAGLPVPFREREGGEIECAPQCPVFEHGQVAAYVARMEIVQPEALRVTRAHKAFQGCARALRSRSGTVGDLYMESFMSDKVSCFWSHSWHGRTWMKILSLMMRYNGLPSVLVGSFTALIMMGLFAGGLLPEISRSSWSHEHWSTWSLASGFIAAVITFLLWQPRQLVFFDRICINENDDDEKFASIFSLAGILKRSDKMLVLWDATWGDRLWCLFELAAFVKSKHVSEQVLLIRPTFLGPCSIVLFGGMFLVMLPLTTVPIPDPARLGDYFILIPLSGAMVFLFITGYFMVAAFRGYFRSVRALQVKLRNISFDNTRCSCCDAGHVQDGTKILCDRQIVKECVSIWFGSSEAFEDCVRSAVLETLVAGLQERIFTRGWSLSVSVPLLWAFLDLTVSHAMGGHRIVAIAQLVEGLVLWFLCVPIFADVGMFFLRRYCQQGASTIHEILENVKVELIGVACFCFVAGTWFFLCSTRPGDERHAAAALFAGVWGTLALGHFMYKVLRKHGQER</sequence>
<feature type="transmembrane region" description="Helical" evidence="1">
    <location>
        <begin position="489"/>
        <end position="507"/>
    </location>
</feature>
<keyword evidence="1" id="KW-0812">Transmembrane</keyword>
<keyword evidence="3" id="KW-1185">Reference proteome</keyword>
<feature type="transmembrane region" description="Helical" evidence="1">
    <location>
        <begin position="411"/>
        <end position="439"/>
    </location>
</feature>
<feature type="transmembrane region" description="Helical" evidence="1">
    <location>
        <begin position="149"/>
        <end position="168"/>
    </location>
</feature>
<keyword evidence="1" id="KW-1133">Transmembrane helix</keyword>
<comment type="caution">
    <text evidence="2">The sequence shown here is derived from an EMBL/GenBank/DDBJ whole genome shotgun (WGS) entry which is preliminary data.</text>
</comment>